<reference evidence="3" key="1">
    <citation type="submission" date="2023-01" db="EMBL/GenBank/DDBJ databases">
        <title>The genome sequence of Kordiimonadaceae bacterium 6D33.</title>
        <authorList>
            <person name="Liu Y."/>
        </authorList>
    </citation>
    <scope>NUCLEOTIDE SEQUENCE</scope>
    <source>
        <strain evidence="3">6D33</strain>
    </source>
</reference>
<dbReference type="GO" id="GO:0005886">
    <property type="term" value="C:plasma membrane"/>
    <property type="evidence" value="ECO:0007669"/>
    <property type="project" value="TreeGrafter"/>
</dbReference>
<dbReference type="KEGG" id="gso:PH603_04985"/>
<name>A0AAF0BMW8_9PROT</name>
<proteinExistence type="predicted"/>
<evidence type="ECO:0000256" key="1">
    <source>
        <dbReference type="SAM" id="Coils"/>
    </source>
</evidence>
<keyword evidence="2" id="KW-1133">Transmembrane helix</keyword>
<evidence type="ECO:0000313" key="3">
    <source>
        <dbReference type="EMBL" id="WCL55111.1"/>
    </source>
</evidence>
<accession>A0AAF0BMW8</accession>
<evidence type="ECO:0008006" key="5">
    <source>
        <dbReference type="Google" id="ProtNLM"/>
    </source>
</evidence>
<feature type="coiled-coil region" evidence="1">
    <location>
        <begin position="274"/>
        <end position="323"/>
    </location>
</feature>
<keyword evidence="1" id="KW-0175">Coiled coil</keyword>
<dbReference type="AlphaFoldDB" id="A0AAF0BMW8"/>
<feature type="transmembrane region" description="Helical" evidence="2">
    <location>
        <begin position="362"/>
        <end position="387"/>
    </location>
</feature>
<dbReference type="PANTHER" id="PTHR32309">
    <property type="entry name" value="TYROSINE-PROTEIN KINASE"/>
    <property type="match status" value="1"/>
</dbReference>
<organism evidence="3 4">
    <name type="scientific">Gimibacter soli</name>
    <dbReference type="NCBI Taxonomy" id="3024400"/>
    <lineage>
        <taxon>Bacteria</taxon>
        <taxon>Pseudomonadati</taxon>
        <taxon>Pseudomonadota</taxon>
        <taxon>Alphaproteobacteria</taxon>
        <taxon>Kordiimonadales</taxon>
        <taxon>Temperatibacteraceae</taxon>
        <taxon>Gimibacter</taxon>
    </lineage>
</organism>
<dbReference type="PANTHER" id="PTHR32309:SF13">
    <property type="entry name" value="FERRIC ENTEROBACTIN TRANSPORT PROTEIN FEPE"/>
    <property type="match status" value="1"/>
</dbReference>
<gene>
    <name evidence="3" type="ORF">PH603_04985</name>
</gene>
<keyword evidence="4" id="KW-1185">Reference proteome</keyword>
<keyword evidence="2" id="KW-0472">Membrane</keyword>
<evidence type="ECO:0000256" key="2">
    <source>
        <dbReference type="SAM" id="Phobius"/>
    </source>
</evidence>
<dbReference type="GO" id="GO:0004713">
    <property type="term" value="F:protein tyrosine kinase activity"/>
    <property type="evidence" value="ECO:0007669"/>
    <property type="project" value="TreeGrafter"/>
</dbReference>
<evidence type="ECO:0000313" key="4">
    <source>
        <dbReference type="Proteomes" id="UP001217500"/>
    </source>
</evidence>
<protein>
    <recommendedName>
        <fullName evidence="5">Capsular polysaccharide transport system permease protein</fullName>
    </recommendedName>
</protein>
<dbReference type="Proteomes" id="UP001217500">
    <property type="component" value="Chromosome"/>
</dbReference>
<dbReference type="RefSeq" id="WP_289504877.1">
    <property type="nucleotide sequence ID" value="NZ_CP116805.1"/>
</dbReference>
<feature type="coiled-coil region" evidence="1">
    <location>
        <begin position="195"/>
        <end position="229"/>
    </location>
</feature>
<keyword evidence="2" id="KW-0812">Transmembrane</keyword>
<dbReference type="InterPro" id="IPR050445">
    <property type="entry name" value="Bact_polysacc_biosynth/exp"/>
</dbReference>
<feature type="transmembrane region" description="Helical" evidence="2">
    <location>
        <begin position="41"/>
        <end position="58"/>
    </location>
</feature>
<dbReference type="EMBL" id="CP116805">
    <property type="protein sequence ID" value="WCL55111.1"/>
    <property type="molecule type" value="Genomic_DNA"/>
</dbReference>
<sequence>MMSSLEKLKGAVAQRLDRRGETALRRSVVPDIRRRMIGLGSYRWVLVLFAIAAFYYVAMASNRYVAVAGVYVKASQSEGGDVSQIGLLSGLGSNHQDSTLLQDFIHSQDMLRKLDEKVGLRAHYSSRDWDFISRLDDDATVEDFLQYYQDHVTVQLSGDSGVLTVEVQGFDRDAALLILQTIIAEAETFINDVGHQVARAEIDFVEGEMKRAQERLNAARERMLDFQSTNKIISPVVSGQALQGVVNELSAQLVQLKAEERAYADYLNDDATQLISTRNRIAAIEAQIEAEKAKLTSGAEGALNELTADYQEMEIDLQLATNIYQATLVGYEKARVEAYRKLKHLVVVQAPARPDEALYPRILYNLTTLFVLLSLAYGIIMMTIATIREHRDV</sequence>